<gene>
    <name evidence="3" type="ORF">D7V93_38555</name>
</gene>
<feature type="compositionally biased region" description="Polar residues" evidence="1">
    <location>
        <begin position="47"/>
        <end position="65"/>
    </location>
</feature>
<reference evidence="4" key="1">
    <citation type="submission" date="2018-09" db="EMBL/GenBank/DDBJ databases">
        <authorList>
            <person name="Livingstone P.G."/>
            <person name="Whitworth D.E."/>
        </authorList>
    </citation>
    <scope>NUCLEOTIDE SEQUENCE [LARGE SCALE GENOMIC DNA]</scope>
    <source>
        <strain evidence="4">CA051B</strain>
    </source>
</reference>
<feature type="region of interest" description="Disordered" evidence="1">
    <location>
        <begin position="17"/>
        <end position="65"/>
    </location>
</feature>
<name>A0A3A8NB33_9BACT</name>
<keyword evidence="4" id="KW-1185">Reference proteome</keyword>
<proteinExistence type="predicted"/>
<keyword evidence="2" id="KW-0732">Signal</keyword>
<evidence type="ECO:0000313" key="3">
    <source>
        <dbReference type="EMBL" id="RKH41587.1"/>
    </source>
</evidence>
<protein>
    <submittedName>
        <fullName evidence="3">Uncharacterized protein</fullName>
    </submittedName>
</protein>
<organism evidence="3 4">
    <name type="scientific">Corallococcus llansteffanensis</name>
    <dbReference type="NCBI Taxonomy" id="2316731"/>
    <lineage>
        <taxon>Bacteria</taxon>
        <taxon>Pseudomonadati</taxon>
        <taxon>Myxococcota</taxon>
        <taxon>Myxococcia</taxon>
        <taxon>Myxococcales</taxon>
        <taxon>Cystobacterineae</taxon>
        <taxon>Myxococcaceae</taxon>
        <taxon>Corallococcus</taxon>
    </lineage>
</organism>
<feature type="chain" id="PRO_5017475912" evidence="2">
    <location>
        <begin position="21"/>
        <end position="65"/>
    </location>
</feature>
<accession>A0A3A8NB33</accession>
<feature type="non-terminal residue" evidence="3">
    <location>
        <position position="65"/>
    </location>
</feature>
<sequence length="65" mass="6345">MNVRSLLLSAVLVLGPVACSKPPSPTSQPSSDESGAAAPADLKRTDGTSPTATPTGNEPGTAAPT</sequence>
<dbReference type="EMBL" id="RAWB01000704">
    <property type="protein sequence ID" value="RKH41587.1"/>
    <property type="molecule type" value="Genomic_DNA"/>
</dbReference>
<dbReference type="AlphaFoldDB" id="A0A3A8NB33"/>
<comment type="caution">
    <text evidence="3">The sequence shown here is derived from an EMBL/GenBank/DDBJ whole genome shotgun (WGS) entry which is preliminary data.</text>
</comment>
<evidence type="ECO:0000256" key="2">
    <source>
        <dbReference type="SAM" id="SignalP"/>
    </source>
</evidence>
<feature type="signal peptide" evidence="2">
    <location>
        <begin position="1"/>
        <end position="20"/>
    </location>
</feature>
<evidence type="ECO:0000313" key="4">
    <source>
        <dbReference type="Proteomes" id="UP000272888"/>
    </source>
</evidence>
<dbReference type="Proteomes" id="UP000272888">
    <property type="component" value="Unassembled WGS sequence"/>
</dbReference>
<evidence type="ECO:0000256" key="1">
    <source>
        <dbReference type="SAM" id="MobiDB-lite"/>
    </source>
</evidence>